<organism evidence="1">
    <name type="scientific">bioreactor metagenome</name>
    <dbReference type="NCBI Taxonomy" id="1076179"/>
    <lineage>
        <taxon>unclassified sequences</taxon>
        <taxon>metagenomes</taxon>
        <taxon>ecological metagenomes</taxon>
    </lineage>
</organism>
<sequence length="220" mass="24587">MLCEELIEEFAGLIDTAFYTHGHPDHIGPNITGRLQAHGKKVIAPLAAIQDWRLKKAIPAEELRREHVRCYPGIQRMVDGKDSPNSAYLLTLRSGATFFVRGDIYCSEDFLPILDRIEQEGRTIDFAAMSPFHQSGSSPVTELDSRFHCRFLAIHEWEFSHRAVGAVGAATQTFAELQESFRVPGEDGRCACLAWGESGLLGKQEFAGLEFDCSRQEACR</sequence>
<evidence type="ECO:0008006" key="2">
    <source>
        <dbReference type="Google" id="ProtNLM"/>
    </source>
</evidence>
<gene>
    <name evidence="1" type="ORF">SDC9_161647</name>
</gene>
<name>A0A645FIU5_9ZZZZ</name>
<dbReference type="SUPFAM" id="SSF56281">
    <property type="entry name" value="Metallo-hydrolase/oxidoreductase"/>
    <property type="match status" value="1"/>
</dbReference>
<reference evidence="1" key="1">
    <citation type="submission" date="2019-08" db="EMBL/GenBank/DDBJ databases">
        <authorList>
            <person name="Kucharzyk K."/>
            <person name="Murdoch R.W."/>
            <person name="Higgins S."/>
            <person name="Loffler F."/>
        </authorList>
    </citation>
    <scope>NUCLEOTIDE SEQUENCE</scope>
</reference>
<protein>
    <recommendedName>
        <fullName evidence="2">Metallo-beta-lactamase domain-containing protein</fullName>
    </recommendedName>
</protein>
<proteinExistence type="predicted"/>
<evidence type="ECO:0000313" key="1">
    <source>
        <dbReference type="EMBL" id="MPN14321.1"/>
    </source>
</evidence>
<accession>A0A645FIU5</accession>
<dbReference type="Gene3D" id="3.60.15.10">
    <property type="entry name" value="Ribonuclease Z/Hydroxyacylglutathione hydrolase-like"/>
    <property type="match status" value="1"/>
</dbReference>
<comment type="caution">
    <text evidence="1">The sequence shown here is derived from an EMBL/GenBank/DDBJ whole genome shotgun (WGS) entry which is preliminary data.</text>
</comment>
<dbReference type="InterPro" id="IPR036866">
    <property type="entry name" value="RibonucZ/Hydroxyglut_hydro"/>
</dbReference>
<dbReference type="EMBL" id="VSSQ01060921">
    <property type="protein sequence ID" value="MPN14321.1"/>
    <property type="molecule type" value="Genomic_DNA"/>
</dbReference>
<dbReference type="AlphaFoldDB" id="A0A645FIU5"/>